<sequence length="481" mass="50537">MLPLPLLWLLSSSLALIEARTALSIDDITSLNTGSLPNPPSFSIPSQGEDGSPLSVTIALCSDASPSPRFFLSNVSNADSQPDPSSSSLGSSSREVVLTNGFGNWTAFFPNGGVLAVDVNGASNVQFDIGVSDGDPIHEALEALPLLGDTTANQAILFSAPFSPLPSIPVPTSALSNTNITLLITPTSRGTAATNPLNSACFLSAKPSTGKIANQTVWARDTQGFRVQWLVEGLIPSTNYTAYVLNGTKVSGPIYFATKSASFSCPLVHSLPYCPSVAYSGTYDALTLPSNISTPLLSYLTNFTTVVNTFACGRDWYSPLVGCNDCQREYRAWLCATSFTRCSEPSPGNPSGFTSIPPEPSATGIFASLASLLPGSSNANSKQQPLSALLPQPTSAPQRNAFLPAFPSTYTQLLPCIEQCQAVDRACPPFIGFKCPVQKFNAGASYGVGYVDGPGGEKGKGLAGVSQDRWGNVWCNYVEAL</sequence>
<evidence type="ECO:0000256" key="2">
    <source>
        <dbReference type="SAM" id="SignalP"/>
    </source>
</evidence>
<evidence type="ECO:0000313" key="3">
    <source>
        <dbReference type="EMBL" id="KAF8888364.1"/>
    </source>
</evidence>
<organism evidence="3 4">
    <name type="scientific">Gymnopilus junonius</name>
    <name type="common">Spectacular rustgill mushroom</name>
    <name type="synonym">Gymnopilus spectabilis subsp. junonius</name>
    <dbReference type="NCBI Taxonomy" id="109634"/>
    <lineage>
        <taxon>Eukaryota</taxon>
        <taxon>Fungi</taxon>
        <taxon>Dikarya</taxon>
        <taxon>Basidiomycota</taxon>
        <taxon>Agaricomycotina</taxon>
        <taxon>Agaricomycetes</taxon>
        <taxon>Agaricomycetidae</taxon>
        <taxon>Agaricales</taxon>
        <taxon>Agaricineae</taxon>
        <taxon>Hymenogastraceae</taxon>
        <taxon>Gymnopilus</taxon>
    </lineage>
</organism>
<feature type="region of interest" description="Disordered" evidence="1">
    <location>
        <begin position="73"/>
        <end position="92"/>
    </location>
</feature>
<dbReference type="InterPro" id="IPR024338">
    <property type="entry name" value="MID1/Yam8"/>
</dbReference>
<dbReference type="Proteomes" id="UP000724874">
    <property type="component" value="Unassembled WGS sequence"/>
</dbReference>
<accession>A0A9P5NHK1</accession>
<comment type="caution">
    <text evidence="3">The sequence shown here is derived from an EMBL/GenBank/DDBJ whole genome shotgun (WGS) entry which is preliminary data.</text>
</comment>
<dbReference type="GO" id="GO:0098703">
    <property type="term" value="P:calcium ion import across plasma membrane"/>
    <property type="evidence" value="ECO:0007669"/>
    <property type="project" value="InterPro"/>
</dbReference>
<dbReference type="Pfam" id="PF12929">
    <property type="entry name" value="Mid1"/>
    <property type="match status" value="1"/>
</dbReference>
<keyword evidence="4" id="KW-1185">Reference proteome</keyword>
<dbReference type="AlphaFoldDB" id="A0A9P5NHK1"/>
<feature type="compositionally biased region" description="Low complexity" evidence="1">
    <location>
        <begin position="76"/>
        <end position="92"/>
    </location>
</feature>
<dbReference type="EMBL" id="JADNYJ010000085">
    <property type="protein sequence ID" value="KAF8888364.1"/>
    <property type="molecule type" value="Genomic_DNA"/>
</dbReference>
<keyword evidence="2" id="KW-0732">Signal</keyword>
<dbReference type="OrthoDB" id="5405745at2759"/>
<evidence type="ECO:0000256" key="1">
    <source>
        <dbReference type="SAM" id="MobiDB-lite"/>
    </source>
</evidence>
<gene>
    <name evidence="3" type="ORF">CPB84DRAFT_1786189</name>
</gene>
<evidence type="ECO:0000313" key="4">
    <source>
        <dbReference type="Proteomes" id="UP000724874"/>
    </source>
</evidence>
<dbReference type="GO" id="GO:0005262">
    <property type="term" value="F:calcium channel activity"/>
    <property type="evidence" value="ECO:0007669"/>
    <property type="project" value="InterPro"/>
</dbReference>
<dbReference type="PANTHER" id="PTHR39142">
    <property type="entry name" value="MID1P"/>
    <property type="match status" value="1"/>
</dbReference>
<reference evidence="3" key="1">
    <citation type="submission" date="2020-11" db="EMBL/GenBank/DDBJ databases">
        <authorList>
            <consortium name="DOE Joint Genome Institute"/>
            <person name="Ahrendt S."/>
            <person name="Riley R."/>
            <person name="Andreopoulos W."/>
            <person name="LaButti K."/>
            <person name="Pangilinan J."/>
            <person name="Ruiz-duenas F.J."/>
            <person name="Barrasa J.M."/>
            <person name="Sanchez-Garcia M."/>
            <person name="Camarero S."/>
            <person name="Miyauchi S."/>
            <person name="Serrano A."/>
            <person name="Linde D."/>
            <person name="Babiker R."/>
            <person name="Drula E."/>
            <person name="Ayuso-Fernandez I."/>
            <person name="Pacheco R."/>
            <person name="Padilla G."/>
            <person name="Ferreira P."/>
            <person name="Barriuso J."/>
            <person name="Kellner H."/>
            <person name="Castanera R."/>
            <person name="Alfaro M."/>
            <person name="Ramirez L."/>
            <person name="Pisabarro A.G."/>
            <person name="Kuo A."/>
            <person name="Tritt A."/>
            <person name="Lipzen A."/>
            <person name="He G."/>
            <person name="Yan M."/>
            <person name="Ng V."/>
            <person name="Cullen D."/>
            <person name="Martin F."/>
            <person name="Rosso M.-N."/>
            <person name="Henrissat B."/>
            <person name="Hibbett D."/>
            <person name="Martinez A.T."/>
            <person name="Grigoriev I.V."/>
        </authorList>
    </citation>
    <scope>NUCLEOTIDE SEQUENCE</scope>
    <source>
        <strain evidence="3">AH 44721</strain>
    </source>
</reference>
<protein>
    <submittedName>
        <fullName evidence="3">Stretch-activated Ca2+-permeable channel component-domain-containing protein</fullName>
    </submittedName>
</protein>
<name>A0A9P5NHK1_GYMJU</name>
<proteinExistence type="predicted"/>
<dbReference type="PANTHER" id="PTHR39142:SF1">
    <property type="entry name" value="AEL197CP"/>
    <property type="match status" value="1"/>
</dbReference>
<feature type="chain" id="PRO_5040380009" evidence="2">
    <location>
        <begin position="20"/>
        <end position="481"/>
    </location>
</feature>
<feature type="signal peptide" evidence="2">
    <location>
        <begin position="1"/>
        <end position="19"/>
    </location>
</feature>